<dbReference type="EMBL" id="JANBPY010000138">
    <property type="protein sequence ID" value="KAJ1968768.1"/>
    <property type="molecule type" value="Genomic_DNA"/>
</dbReference>
<name>A0A9W8ATH7_9FUNG</name>
<keyword evidence="3" id="KW-1185">Reference proteome</keyword>
<evidence type="ECO:0000313" key="3">
    <source>
        <dbReference type="Proteomes" id="UP001150925"/>
    </source>
</evidence>
<feature type="region of interest" description="Disordered" evidence="1">
    <location>
        <begin position="23"/>
        <end position="98"/>
    </location>
</feature>
<reference evidence="2" key="1">
    <citation type="submission" date="2022-07" db="EMBL/GenBank/DDBJ databases">
        <title>Phylogenomic reconstructions and comparative analyses of Kickxellomycotina fungi.</title>
        <authorList>
            <person name="Reynolds N.K."/>
            <person name="Stajich J.E."/>
            <person name="Barry K."/>
            <person name="Grigoriev I.V."/>
            <person name="Crous P."/>
            <person name="Smith M.E."/>
        </authorList>
    </citation>
    <scope>NUCLEOTIDE SEQUENCE</scope>
    <source>
        <strain evidence="2">RSA 1196</strain>
    </source>
</reference>
<protein>
    <submittedName>
        <fullName evidence="2">Uncharacterized protein</fullName>
    </submittedName>
</protein>
<feature type="compositionally biased region" description="Low complexity" evidence="1">
    <location>
        <begin position="61"/>
        <end position="72"/>
    </location>
</feature>
<evidence type="ECO:0000313" key="2">
    <source>
        <dbReference type="EMBL" id="KAJ1968768.1"/>
    </source>
</evidence>
<dbReference type="AlphaFoldDB" id="A0A9W8ATH7"/>
<gene>
    <name evidence="2" type="ORF">IWQ62_001038</name>
</gene>
<feature type="compositionally biased region" description="Basic and acidic residues" evidence="1">
    <location>
        <begin position="31"/>
        <end position="48"/>
    </location>
</feature>
<feature type="compositionally biased region" description="Basic residues" evidence="1">
    <location>
        <begin position="84"/>
        <end position="98"/>
    </location>
</feature>
<dbReference type="Proteomes" id="UP001150925">
    <property type="component" value="Unassembled WGS sequence"/>
</dbReference>
<sequence>MAAFYYARRDIDARRRAMPVDWNDVNVDWEEQVRREEKAMKDSKKPASKDSSTANTSDGHSNNSTSSPGASSVLEPTWSSSWLKRPRPGAHQHPWKRD</sequence>
<evidence type="ECO:0000256" key="1">
    <source>
        <dbReference type="SAM" id="MobiDB-lite"/>
    </source>
</evidence>
<organism evidence="2 3">
    <name type="scientific">Dispira parvispora</name>
    <dbReference type="NCBI Taxonomy" id="1520584"/>
    <lineage>
        <taxon>Eukaryota</taxon>
        <taxon>Fungi</taxon>
        <taxon>Fungi incertae sedis</taxon>
        <taxon>Zoopagomycota</taxon>
        <taxon>Kickxellomycotina</taxon>
        <taxon>Dimargaritomycetes</taxon>
        <taxon>Dimargaritales</taxon>
        <taxon>Dimargaritaceae</taxon>
        <taxon>Dispira</taxon>
    </lineage>
</organism>
<accession>A0A9W8ATH7</accession>
<proteinExistence type="predicted"/>
<comment type="caution">
    <text evidence="2">The sequence shown here is derived from an EMBL/GenBank/DDBJ whole genome shotgun (WGS) entry which is preliminary data.</text>
</comment>